<dbReference type="SUPFAM" id="SSF53756">
    <property type="entry name" value="UDP-Glycosyltransferase/glycogen phosphorylase"/>
    <property type="match status" value="1"/>
</dbReference>
<comment type="caution">
    <text evidence="1">The sequence shown here is derived from an EMBL/GenBank/DDBJ whole genome shotgun (WGS) entry which is preliminary data.</text>
</comment>
<reference evidence="1 2" key="1">
    <citation type="submission" date="2016-10" db="EMBL/GenBank/DDBJ databases">
        <title>Comparative genomics of Bacillus thuringiensis reveals a path to pathogens against multiple invertebrate hosts.</title>
        <authorList>
            <person name="Zheng J."/>
            <person name="Gao Q."/>
            <person name="Liu H."/>
            <person name="Peng D."/>
            <person name="Ruan L."/>
            <person name="Sun M."/>
        </authorList>
    </citation>
    <scope>NUCLEOTIDE SEQUENCE [LARGE SCALE GENOMIC DNA]</scope>
    <source>
        <strain evidence="1">T30001</strain>
    </source>
</reference>
<name>A0A9X6MZR5_BACTV</name>
<protein>
    <recommendedName>
        <fullName evidence="3">Glycosyltransferase</fullName>
    </recommendedName>
</protein>
<evidence type="ECO:0000313" key="1">
    <source>
        <dbReference type="EMBL" id="OUB96867.1"/>
    </source>
</evidence>
<gene>
    <name evidence="1" type="ORF">BK784_19800</name>
</gene>
<accession>A0A9X6MZR5</accession>
<sequence>MKNLLIISDYIEGQPVVASVRYEGMMKYFIDRFKIIVCNDSAFGSFESKFVSENYKFHTTNTVFTQSINDVQKKRSFFEKMIRKSFIMPLWRTYKYSGYNFRKKNTALFQNIDNILRGNGIDCIMVTVPDVYGLYILEYIKEKYPDIPAIVEVRDIIDHNIGTGNPTYIYRKAEKIMLKYADGIIALSNGIYKHYKELQPNSNMVVIRNGYEHEIFQDSIYKSCLANNGTLVLAHVGSIYKGRNVKEFLLGLEDFYQTTGIRVVFNVVGVLDQEALEDINQVDLSEGITVNIIGSVPHKEAIDYLKSCDISVIITHKKGSDFAIPGKTFEYIGACKPILAVTEDSELISFIDSRYGECAKHTKKNISQKLFKIVETEYDFSDRLDYSREKQVEAISEYIGEFIKGN</sequence>
<evidence type="ECO:0008006" key="3">
    <source>
        <dbReference type="Google" id="ProtNLM"/>
    </source>
</evidence>
<evidence type="ECO:0000313" key="2">
    <source>
        <dbReference type="Proteomes" id="UP000195160"/>
    </source>
</evidence>
<dbReference type="AlphaFoldDB" id="A0A9X6MZR5"/>
<dbReference type="EMBL" id="MOOV01000141">
    <property type="protein sequence ID" value="OUB96867.1"/>
    <property type="molecule type" value="Genomic_DNA"/>
</dbReference>
<proteinExistence type="predicted"/>
<dbReference type="Gene3D" id="3.40.50.2000">
    <property type="entry name" value="Glycogen Phosphorylase B"/>
    <property type="match status" value="2"/>
</dbReference>
<organism evidence="1 2">
    <name type="scientific">Bacillus thuringiensis subsp. medellin</name>
    <dbReference type="NCBI Taxonomy" id="79672"/>
    <lineage>
        <taxon>Bacteria</taxon>
        <taxon>Bacillati</taxon>
        <taxon>Bacillota</taxon>
        <taxon>Bacilli</taxon>
        <taxon>Bacillales</taxon>
        <taxon>Bacillaceae</taxon>
        <taxon>Bacillus</taxon>
        <taxon>Bacillus cereus group</taxon>
    </lineage>
</organism>
<dbReference type="Proteomes" id="UP000195160">
    <property type="component" value="Unassembled WGS sequence"/>
</dbReference>
<dbReference type="RefSeq" id="WP_088067810.1">
    <property type="nucleotide sequence ID" value="NZ_MOOV01000141.1"/>
</dbReference>